<dbReference type="InterPro" id="IPR003660">
    <property type="entry name" value="HAMP_dom"/>
</dbReference>
<proteinExistence type="inferred from homology"/>
<accession>A0A4R3MWV4</accession>
<dbReference type="Gene3D" id="1.10.287.950">
    <property type="entry name" value="Methyl-accepting chemotaxis protein"/>
    <property type="match status" value="1"/>
</dbReference>
<dbReference type="Proteomes" id="UP000295717">
    <property type="component" value="Unassembled WGS sequence"/>
</dbReference>
<dbReference type="RefSeq" id="WP_132977444.1">
    <property type="nucleotide sequence ID" value="NZ_SMAO01000005.1"/>
</dbReference>
<dbReference type="PANTHER" id="PTHR32089">
    <property type="entry name" value="METHYL-ACCEPTING CHEMOTAXIS PROTEIN MCPB"/>
    <property type="match status" value="1"/>
</dbReference>
<feature type="domain" description="HAMP" evidence="8">
    <location>
        <begin position="225"/>
        <end position="277"/>
    </location>
</feature>
<evidence type="ECO:0000259" key="8">
    <source>
        <dbReference type="PROSITE" id="PS50885"/>
    </source>
</evidence>
<evidence type="ECO:0000256" key="1">
    <source>
        <dbReference type="ARBA" id="ARBA00004370"/>
    </source>
</evidence>
<dbReference type="GO" id="GO:0004888">
    <property type="term" value="F:transmembrane signaling receptor activity"/>
    <property type="evidence" value="ECO:0007669"/>
    <property type="project" value="InterPro"/>
</dbReference>
<evidence type="ECO:0000256" key="3">
    <source>
        <dbReference type="ARBA" id="ARBA00029447"/>
    </source>
</evidence>
<dbReference type="PANTHER" id="PTHR32089:SF120">
    <property type="entry name" value="METHYL-ACCEPTING CHEMOTAXIS PROTEIN TLPQ"/>
    <property type="match status" value="1"/>
</dbReference>
<dbReference type="Pfam" id="PF00015">
    <property type="entry name" value="MCPsignal"/>
    <property type="match status" value="1"/>
</dbReference>
<dbReference type="OrthoDB" id="9781845at2"/>
<dbReference type="GO" id="GO:0007165">
    <property type="term" value="P:signal transduction"/>
    <property type="evidence" value="ECO:0007669"/>
    <property type="project" value="UniProtKB-KW"/>
</dbReference>
<evidence type="ECO:0000259" key="7">
    <source>
        <dbReference type="PROSITE" id="PS50111"/>
    </source>
</evidence>
<feature type="domain" description="Methyl-accepting transducer" evidence="7">
    <location>
        <begin position="282"/>
        <end position="518"/>
    </location>
</feature>
<dbReference type="SMART" id="SM00283">
    <property type="entry name" value="MA"/>
    <property type="match status" value="1"/>
</dbReference>
<dbReference type="CDD" id="cd11386">
    <property type="entry name" value="MCP_signal"/>
    <property type="match status" value="1"/>
</dbReference>
<dbReference type="PROSITE" id="PS50885">
    <property type="entry name" value="HAMP"/>
    <property type="match status" value="1"/>
</dbReference>
<evidence type="ECO:0000256" key="6">
    <source>
        <dbReference type="SAM" id="Phobius"/>
    </source>
</evidence>
<keyword evidence="6" id="KW-0812">Transmembrane</keyword>
<dbReference type="GO" id="GO:0016020">
    <property type="term" value="C:membrane"/>
    <property type="evidence" value="ECO:0007669"/>
    <property type="project" value="UniProtKB-SubCell"/>
</dbReference>
<name>A0A4R3MWV4_9GAMM</name>
<keyword evidence="6" id="KW-1133">Transmembrane helix</keyword>
<dbReference type="InterPro" id="IPR004089">
    <property type="entry name" value="MCPsignal_dom"/>
</dbReference>
<evidence type="ECO:0000313" key="10">
    <source>
        <dbReference type="Proteomes" id="UP000295717"/>
    </source>
</evidence>
<comment type="caution">
    <text evidence="9">The sequence shown here is derived from an EMBL/GenBank/DDBJ whole genome shotgun (WGS) entry which is preliminary data.</text>
</comment>
<protein>
    <submittedName>
        <fullName evidence="9">Methyl-accepting chemotaxis protein</fullName>
    </submittedName>
</protein>
<dbReference type="PRINTS" id="PR00260">
    <property type="entry name" value="CHEMTRNSDUCR"/>
</dbReference>
<organism evidence="9 10">
    <name type="scientific">Thiobaca trueperi</name>
    <dbReference type="NCBI Taxonomy" id="127458"/>
    <lineage>
        <taxon>Bacteria</taxon>
        <taxon>Pseudomonadati</taxon>
        <taxon>Pseudomonadota</taxon>
        <taxon>Gammaproteobacteria</taxon>
        <taxon>Chromatiales</taxon>
        <taxon>Chromatiaceae</taxon>
        <taxon>Thiobaca</taxon>
    </lineage>
</organism>
<evidence type="ECO:0000256" key="4">
    <source>
        <dbReference type="PROSITE-ProRule" id="PRU00284"/>
    </source>
</evidence>
<dbReference type="FunFam" id="1.10.287.950:FF:000001">
    <property type="entry name" value="Methyl-accepting chemotaxis sensory transducer"/>
    <property type="match status" value="1"/>
</dbReference>
<dbReference type="SUPFAM" id="SSF58104">
    <property type="entry name" value="Methyl-accepting chemotaxis protein (MCP) signaling domain"/>
    <property type="match status" value="1"/>
</dbReference>
<comment type="similarity">
    <text evidence="3">Belongs to the methyl-accepting chemotaxis (MCP) protein family.</text>
</comment>
<evidence type="ECO:0000256" key="5">
    <source>
        <dbReference type="SAM" id="Coils"/>
    </source>
</evidence>
<reference evidence="9 10" key="1">
    <citation type="submission" date="2019-03" db="EMBL/GenBank/DDBJ databases">
        <title>Genomic Encyclopedia of Type Strains, Phase IV (KMG-IV): sequencing the most valuable type-strain genomes for metagenomic binning, comparative biology and taxonomic classification.</title>
        <authorList>
            <person name="Goeker M."/>
        </authorList>
    </citation>
    <scope>NUCLEOTIDE SEQUENCE [LARGE SCALE GENOMIC DNA]</scope>
    <source>
        <strain evidence="9 10">DSM 13587</strain>
    </source>
</reference>
<dbReference type="EMBL" id="SMAO01000005">
    <property type="protein sequence ID" value="TCT20844.1"/>
    <property type="molecule type" value="Genomic_DNA"/>
</dbReference>
<dbReference type="GO" id="GO:0006935">
    <property type="term" value="P:chemotaxis"/>
    <property type="evidence" value="ECO:0007669"/>
    <property type="project" value="InterPro"/>
</dbReference>
<dbReference type="SMART" id="SM00304">
    <property type="entry name" value="HAMP"/>
    <property type="match status" value="1"/>
</dbReference>
<keyword evidence="10" id="KW-1185">Reference proteome</keyword>
<feature type="coiled-coil region" evidence="5">
    <location>
        <begin position="160"/>
        <end position="187"/>
    </location>
</feature>
<keyword evidence="6" id="KW-0472">Membrane</keyword>
<feature type="transmembrane region" description="Helical" evidence="6">
    <location>
        <begin position="204"/>
        <end position="226"/>
    </location>
</feature>
<dbReference type="AlphaFoldDB" id="A0A4R3MWV4"/>
<evidence type="ECO:0000256" key="2">
    <source>
        <dbReference type="ARBA" id="ARBA00023224"/>
    </source>
</evidence>
<dbReference type="CDD" id="cd06225">
    <property type="entry name" value="HAMP"/>
    <property type="match status" value="1"/>
</dbReference>
<comment type="subcellular location">
    <subcellularLocation>
        <location evidence="1">Membrane</location>
    </subcellularLocation>
</comment>
<dbReference type="Pfam" id="PF00672">
    <property type="entry name" value="HAMP"/>
    <property type="match status" value="1"/>
</dbReference>
<keyword evidence="2 4" id="KW-0807">Transducer</keyword>
<evidence type="ECO:0000313" key="9">
    <source>
        <dbReference type="EMBL" id="TCT20844.1"/>
    </source>
</evidence>
<dbReference type="PROSITE" id="PS50111">
    <property type="entry name" value="CHEMOTAXIS_TRANSDUC_2"/>
    <property type="match status" value="1"/>
</dbReference>
<gene>
    <name evidence="9" type="ORF">EDC35_105288</name>
</gene>
<keyword evidence="5" id="KW-0175">Coiled coil</keyword>
<dbReference type="InterPro" id="IPR004090">
    <property type="entry name" value="Chemotax_Me-accpt_rcpt"/>
</dbReference>
<sequence>MKWFQNLAFRYKLILPLGLITCLFILFAWSTLYRVDALGMEVADLVRTDVPVVENLLQADRDLYQALVAERTLIFMDVSSPAYGGMTAQHAENVKQAHDRIDRAAAMLAASHLGMAPDIADKLDLFSELHHRWEALSNQVVQERSSDTRAGRSTAINLTLREASDAFEQMRAVLDELEEIVIDMSQRAAERAEAGVAASRLQTLTLLAVGLGILALVIFGLPPLILGPLRSILNRLQDIAEGEGDLTARLKEDANDEVGQMARVVNRLLAKLQKLVSQAAVSAEQVNAASERLAMVATESDETMLEQLTQIQMVATAMHEMAATVNEVARNTAQAAESARNADTGVRSGARVVAEASVAIEQLAEVVSRAADAMAVLESETKRIGAVLEVIKGVAEQTSLLALNAAIEAARAGERGRGFAVVAAEVRNLASRTQQSTGEIESMIASLQSSTRNVVEVMQTGRSMVDSTLQKATQAGGSLEEITRAVAIINDMNMQIANAAEEQTAVTEEINSNTIRIQGLAEQTVEANRQTAMTRTDLVSLAQSLRAGLAQFKV</sequence>